<dbReference type="Gene3D" id="3.30.750.44">
    <property type="match status" value="1"/>
</dbReference>
<dbReference type="InterPro" id="IPR055210">
    <property type="entry name" value="CtpA/B_N"/>
</dbReference>
<dbReference type="CDD" id="cd07560">
    <property type="entry name" value="Peptidase_S41_CPP"/>
    <property type="match status" value="1"/>
</dbReference>
<dbReference type="InterPro" id="IPR002477">
    <property type="entry name" value="Peptidoglycan-bd-like"/>
</dbReference>
<dbReference type="PROSITE" id="PS50106">
    <property type="entry name" value="PDZ"/>
    <property type="match status" value="1"/>
</dbReference>
<sequence length="511" mass="56689">MIYLWQSYISTGKTHHQIHTSWGEGMNLRKQHIIIILFAALLLGFAGAYFGVKLAQPDTLPEQIQETNKEAPNTSQETSAPPENIEKVSQAFNLIKDNYLNDVDDKQLIEGAIQGMLTTLEDPYSSYMDVETMERFNETIESSFEGIGAEVSTVNGKVTIVAPIKDSPAEEAGLRPNDKILSVDDESVVGMDLYDAVEKIRGEKGSEVVLEIQRTGVSDPFDVKIVRDDIPVETVYSEVKTVDGKKTGVIEITTFSENTAKDFSKELKKLEDKNIEGLVVDVRGNPGGLLTAVEDILKNFIPKNMPYLQVENQKGEKSKSFSELEEKKPYPISVIIDEGSASASEILAVAMKEAGYDVVGTKSYGKGTVQQAVPMGDGSTIKLTFFKWLSPKGTWIHEKGVKPTEKVEQPDYYFTNPVQVEDSIAYNHTGDKVENVQVMLKGLDYKPGRTDGYFSKETEKAVQAFQADNDLEVTGEINEKTAGQIQAKIVEKVRDGDDDRQKEKALNVLYE</sequence>
<dbReference type="InterPro" id="IPR041489">
    <property type="entry name" value="PDZ_6"/>
</dbReference>
<dbReference type="Pfam" id="PF01471">
    <property type="entry name" value="PG_binding_1"/>
    <property type="match status" value="1"/>
</dbReference>
<dbReference type="InterPro" id="IPR036034">
    <property type="entry name" value="PDZ_sf"/>
</dbReference>
<reference evidence="8 9" key="1">
    <citation type="submission" date="2016-10" db="EMBL/GenBank/DDBJ databases">
        <authorList>
            <person name="Varghese N."/>
            <person name="Submissions S."/>
        </authorList>
    </citation>
    <scope>NUCLEOTIDE SEQUENCE [LARGE SCALE GENOMIC DNA]</scope>
    <source>
        <strain evidence="8 9">CGMCC 1.7734</strain>
    </source>
</reference>
<dbReference type="SMART" id="SM00245">
    <property type="entry name" value="TSPc"/>
    <property type="match status" value="1"/>
</dbReference>
<keyword evidence="6" id="KW-0812">Transmembrane</keyword>
<dbReference type="InterPro" id="IPR036366">
    <property type="entry name" value="PGBDSf"/>
</dbReference>
<feature type="transmembrane region" description="Helical" evidence="6">
    <location>
        <begin position="33"/>
        <end position="52"/>
    </location>
</feature>
<keyword evidence="3 5" id="KW-0378">Hydrolase</keyword>
<keyword evidence="2 5" id="KW-0645">Protease</keyword>
<comment type="similarity">
    <text evidence="1 5">Belongs to the peptidase S41A family.</text>
</comment>
<keyword evidence="9" id="KW-1185">Reference proteome</keyword>
<dbReference type="PANTHER" id="PTHR32060">
    <property type="entry name" value="TAIL-SPECIFIC PROTEASE"/>
    <property type="match status" value="1"/>
</dbReference>
<dbReference type="Pfam" id="PF22694">
    <property type="entry name" value="CtpB_N-like"/>
    <property type="match status" value="1"/>
</dbReference>
<dbReference type="InterPro" id="IPR001478">
    <property type="entry name" value="PDZ"/>
</dbReference>
<keyword evidence="6" id="KW-0472">Membrane</keyword>
<dbReference type="SUPFAM" id="SSF52096">
    <property type="entry name" value="ClpP/crotonase"/>
    <property type="match status" value="1"/>
</dbReference>
<dbReference type="InterPro" id="IPR036365">
    <property type="entry name" value="PGBD-like_sf"/>
</dbReference>
<feature type="domain" description="PDZ" evidence="7">
    <location>
        <begin position="137"/>
        <end position="201"/>
    </location>
</feature>
<evidence type="ECO:0000256" key="2">
    <source>
        <dbReference type="ARBA" id="ARBA00022670"/>
    </source>
</evidence>
<evidence type="ECO:0000256" key="6">
    <source>
        <dbReference type="SAM" id="Phobius"/>
    </source>
</evidence>
<keyword evidence="6" id="KW-1133">Transmembrane helix</keyword>
<dbReference type="Pfam" id="PF03572">
    <property type="entry name" value="Peptidase_S41"/>
    <property type="match status" value="1"/>
</dbReference>
<protein>
    <submittedName>
        <fullName evidence="8">Carboxyl-terminal processing protease</fullName>
    </submittedName>
</protein>
<dbReference type="Pfam" id="PF17820">
    <property type="entry name" value="PDZ_6"/>
    <property type="match status" value="1"/>
</dbReference>
<gene>
    <name evidence="8" type="ORF">SAMN05216232_1288</name>
</gene>
<dbReference type="Gene3D" id="2.30.42.10">
    <property type="match status" value="1"/>
</dbReference>
<evidence type="ECO:0000259" key="7">
    <source>
        <dbReference type="PROSITE" id="PS50106"/>
    </source>
</evidence>
<dbReference type="InterPro" id="IPR004447">
    <property type="entry name" value="Peptidase_S41A"/>
</dbReference>
<name>A0A1H9BQL7_9BACI</name>
<dbReference type="EMBL" id="FOEH01000001">
    <property type="protein sequence ID" value="SEP91250.1"/>
    <property type="molecule type" value="Genomic_DNA"/>
</dbReference>
<evidence type="ECO:0000256" key="4">
    <source>
        <dbReference type="ARBA" id="ARBA00022825"/>
    </source>
</evidence>
<dbReference type="Gene3D" id="1.10.101.10">
    <property type="entry name" value="PGBD-like superfamily/PGBD"/>
    <property type="match status" value="1"/>
</dbReference>
<organism evidence="8 9">
    <name type="scientific">Virgibacillus subterraneus</name>
    <dbReference type="NCBI Taxonomy" id="621109"/>
    <lineage>
        <taxon>Bacteria</taxon>
        <taxon>Bacillati</taxon>
        <taxon>Bacillota</taxon>
        <taxon>Bacilli</taxon>
        <taxon>Bacillales</taxon>
        <taxon>Bacillaceae</taxon>
        <taxon>Virgibacillus</taxon>
    </lineage>
</organism>
<evidence type="ECO:0000256" key="3">
    <source>
        <dbReference type="ARBA" id="ARBA00022801"/>
    </source>
</evidence>
<evidence type="ECO:0000313" key="8">
    <source>
        <dbReference type="EMBL" id="SEP91250.1"/>
    </source>
</evidence>
<dbReference type="InterPro" id="IPR029045">
    <property type="entry name" value="ClpP/crotonase-like_dom_sf"/>
</dbReference>
<dbReference type="SUPFAM" id="SSF47090">
    <property type="entry name" value="PGBD-like"/>
    <property type="match status" value="1"/>
</dbReference>
<dbReference type="Gene3D" id="3.90.226.10">
    <property type="entry name" value="2-enoyl-CoA Hydratase, Chain A, domain 1"/>
    <property type="match status" value="1"/>
</dbReference>
<dbReference type="SMART" id="SM00228">
    <property type="entry name" value="PDZ"/>
    <property type="match status" value="1"/>
</dbReference>
<evidence type="ECO:0000256" key="1">
    <source>
        <dbReference type="ARBA" id="ARBA00009179"/>
    </source>
</evidence>
<evidence type="ECO:0000256" key="5">
    <source>
        <dbReference type="RuleBase" id="RU004404"/>
    </source>
</evidence>
<dbReference type="PANTHER" id="PTHR32060:SF29">
    <property type="entry name" value="CARBOXY-TERMINAL PROCESSING PROTEASE CTPB"/>
    <property type="match status" value="1"/>
</dbReference>
<keyword evidence="4 5" id="KW-0720">Serine protease</keyword>
<dbReference type="GO" id="GO:0006508">
    <property type="term" value="P:proteolysis"/>
    <property type="evidence" value="ECO:0007669"/>
    <property type="project" value="UniProtKB-KW"/>
</dbReference>
<proteinExistence type="inferred from homology"/>
<dbReference type="NCBIfam" id="TIGR00225">
    <property type="entry name" value="prc"/>
    <property type="match status" value="1"/>
</dbReference>
<dbReference type="CDD" id="cd06782">
    <property type="entry name" value="cpPDZ_CPP-like"/>
    <property type="match status" value="1"/>
</dbReference>
<dbReference type="Proteomes" id="UP000198733">
    <property type="component" value="Unassembled WGS sequence"/>
</dbReference>
<accession>A0A1H9BQL7</accession>
<evidence type="ECO:0000313" key="9">
    <source>
        <dbReference type="Proteomes" id="UP000198733"/>
    </source>
</evidence>
<dbReference type="SUPFAM" id="SSF50156">
    <property type="entry name" value="PDZ domain-like"/>
    <property type="match status" value="1"/>
</dbReference>
<dbReference type="GO" id="GO:0008233">
    <property type="term" value="F:peptidase activity"/>
    <property type="evidence" value="ECO:0007669"/>
    <property type="project" value="UniProtKB-KW"/>
</dbReference>
<dbReference type="InterPro" id="IPR005151">
    <property type="entry name" value="Tail-specific_protease"/>
</dbReference>
<comment type="caution">
    <text evidence="8">The sequence shown here is derived from an EMBL/GenBank/DDBJ whole genome shotgun (WGS) entry which is preliminary data.</text>
</comment>